<dbReference type="InterPro" id="IPR026444">
    <property type="entry name" value="Secre_tail"/>
</dbReference>
<name>A0A3D9C075_9FLAO</name>
<feature type="domain" description="Secretion system C-terminal sorting" evidence="3">
    <location>
        <begin position="238"/>
        <end position="303"/>
    </location>
</feature>
<evidence type="ECO:0000313" key="5">
    <source>
        <dbReference type="Proteomes" id="UP000256686"/>
    </source>
</evidence>
<dbReference type="NCBIfam" id="NF038128">
    <property type="entry name" value="choice_anch_J"/>
    <property type="match status" value="1"/>
</dbReference>
<dbReference type="RefSeq" id="WP_115973840.1">
    <property type="nucleotide sequence ID" value="NZ_QNVT01000045.1"/>
</dbReference>
<accession>A0A3D9C075</accession>
<comment type="caution">
    <text evidence="4">The sequence shown here is derived from an EMBL/GenBank/DDBJ whole genome shotgun (WGS) entry which is preliminary data.</text>
</comment>
<feature type="signal peptide" evidence="2">
    <location>
        <begin position="1"/>
        <end position="18"/>
    </location>
</feature>
<evidence type="ECO:0000256" key="2">
    <source>
        <dbReference type="SAM" id="SignalP"/>
    </source>
</evidence>
<evidence type="ECO:0000256" key="1">
    <source>
        <dbReference type="ARBA" id="ARBA00022729"/>
    </source>
</evidence>
<dbReference type="Gene3D" id="2.60.120.200">
    <property type="match status" value="1"/>
</dbReference>
<feature type="chain" id="PRO_5017653940" description="Secretion system C-terminal sorting domain-containing protein" evidence="2">
    <location>
        <begin position="19"/>
        <end position="305"/>
    </location>
</feature>
<reference evidence="5" key="1">
    <citation type="submission" date="2018-06" db="EMBL/GenBank/DDBJ databases">
        <authorList>
            <person name="Lum Nde A."/>
            <person name="Hugo C."/>
        </authorList>
    </citation>
    <scope>NUCLEOTIDE SEQUENCE [LARGE SCALE GENOMIC DNA]</scope>
    <source>
        <strain evidence="5">1_F178</strain>
    </source>
</reference>
<evidence type="ECO:0000313" key="4">
    <source>
        <dbReference type="EMBL" id="REC59215.1"/>
    </source>
</evidence>
<sequence>MKKILLLKSLAFAYLLNAQSVVYSYGFDSAFPGNWTITNQSLPPSPTAGLWKKAAYTAPLGNPLVFSSQTANDIPRGQAGGINSFAVVGSNSVANIGDISNWLISPAVMVKDGDVVSFFTRKGNGIVDRADRLEVRYSTASSTVNPAPMTLGSFTSFGVSVNPGLLQGFNYPRNWQKYQFVISGVGPNPKPVKFGFRYYVVGGGPNGINSDLIGIDTFSINRSQLSVSESPDKLKFSISPNPVSDFLTIKSEPKIKSVDVFDMSGRKMIVLISDDRINVKSLQPGNYTISITTNEGRMSKIFIKK</sequence>
<evidence type="ECO:0000259" key="3">
    <source>
        <dbReference type="Pfam" id="PF18962"/>
    </source>
</evidence>
<dbReference type="Proteomes" id="UP000256686">
    <property type="component" value="Unassembled WGS sequence"/>
</dbReference>
<gene>
    <name evidence="4" type="ORF">DRF65_27180</name>
</gene>
<proteinExistence type="predicted"/>
<dbReference type="AlphaFoldDB" id="A0A3D9C075"/>
<dbReference type="Pfam" id="PF18962">
    <property type="entry name" value="Por_Secre_tail"/>
    <property type="match status" value="1"/>
</dbReference>
<organism evidence="4 5">
    <name type="scientific">Chryseobacterium pennae</name>
    <dbReference type="NCBI Taxonomy" id="2258962"/>
    <lineage>
        <taxon>Bacteria</taxon>
        <taxon>Pseudomonadati</taxon>
        <taxon>Bacteroidota</taxon>
        <taxon>Flavobacteriia</taxon>
        <taxon>Flavobacteriales</taxon>
        <taxon>Weeksellaceae</taxon>
        <taxon>Chryseobacterium group</taxon>
        <taxon>Chryseobacterium</taxon>
    </lineage>
</organism>
<keyword evidence="5" id="KW-1185">Reference proteome</keyword>
<dbReference type="NCBIfam" id="TIGR04183">
    <property type="entry name" value="Por_Secre_tail"/>
    <property type="match status" value="1"/>
</dbReference>
<keyword evidence="1 2" id="KW-0732">Signal</keyword>
<dbReference type="EMBL" id="QNVT01000045">
    <property type="protein sequence ID" value="REC59215.1"/>
    <property type="molecule type" value="Genomic_DNA"/>
</dbReference>
<protein>
    <recommendedName>
        <fullName evidence="3">Secretion system C-terminal sorting domain-containing protein</fullName>
    </recommendedName>
</protein>